<evidence type="ECO:0000313" key="2">
    <source>
        <dbReference type="EMBL" id="XBS19137.1"/>
    </source>
</evidence>
<dbReference type="GO" id="GO:0006313">
    <property type="term" value="P:DNA transposition"/>
    <property type="evidence" value="ECO:0007669"/>
    <property type="project" value="InterPro"/>
</dbReference>
<dbReference type="InterPro" id="IPR036515">
    <property type="entry name" value="Transposase_17_sf"/>
</dbReference>
<dbReference type="InterPro" id="IPR002686">
    <property type="entry name" value="Transposase_17"/>
</dbReference>
<protein>
    <submittedName>
        <fullName evidence="2">Transposase</fullName>
    </submittedName>
</protein>
<organism evidence="2 3">
    <name type="scientific">Methylomarinum roseum</name>
    <dbReference type="NCBI Taxonomy" id="3067653"/>
    <lineage>
        <taxon>Bacteria</taxon>
        <taxon>Pseudomonadati</taxon>
        <taxon>Pseudomonadota</taxon>
        <taxon>Gammaproteobacteria</taxon>
        <taxon>Methylococcales</taxon>
        <taxon>Methylococcaceae</taxon>
        <taxon>Methylomarinum</taxon>
    </lineage>
</organism>
<dbReference type="AlphaFoldDB" id="A0AAU7NQ91"/>
<dbReference type="KEGG" id="mech:Q9L42_012255"/>
<gene>
    <name evidence="2" type="ORF">Q9L42_012255</name>
</gene>
<keyword evidence="3" id="KW-1185">Reference proteome</keyword>
<proteinExistence type="predicted"/>
<dbReference type="RefSeq" id="WP_305908116.1">
    <property type="nucleotide sequence ID" value="NZ_CP157743.1"/>
</dbReference>
<name>A0AAU7NQ91_9GAMM</name>
<dbReference type="Pfam" id="PF01797">
    <property type="entry name" value="Y1_Tnp"/>
    <property type="match status" value="1"/>
</dbReference>
<dbReference type="Gene3D" id="3.30.70.1290">
    <property type="entry name" value="Transposase IS200-like"/>
    <property type="match status" value="1"/>
</dbReference>
<dbReference type="Proteomes" id="UP001225378">
    <property type="component" value="Chromosome"/>
</dbReference>
<dbReference type="GO" id="GO:0004803">
    <property type="term" value="F:transposase activity"/>
    <property type="evidence" value="ECO:0007669"/>
    <property type="project" value="InterPro"/>
</dbReference>
<feature type="domain" description="Transposase IS200-like" evidence="1">
    <location>
        <begin position="9"/>
        <end position="123"/>
    </location>
</feature>
<dbReference type="PANTHER" id="PTHR34322">
    <property type="entry name" value="TRANSPOSASE, Y1_TNP DOMAIN-CONTAINING"/>
    <property type="match status" value="1"/>
</dbReference>
<sequence length="280" mass="32339">MARPLRLEFAGGLYHITSRGDRREAIYSNDDERQLWLDVLGQVCERFNWVIHGYCQMTNHYHLLVETLDGHLSRGMRQLNGVYTQQFNHRHHETGHLFQGRYKAILVQKDSHLLELTRYVVLNPVRAGMVMRPEDWAWSSYRAMIQAASEPRWLDVNWTLSQFGMSRTQAVAAYRQFVMAGKGLPDPKAQVRHQLFLGDEAFIAAHQQPVEKPDALRDVSRAHKRAVALTLSAYQSRYPDRDEAMANAYLSGTYTMAEIGRHFGVHYMTVSRAVKKHEGQ</sequence>
<dbReference type="EMBL" id="CP157743">
    <property type="protein sequence ID" value="XBS19137.1"/>
    <property type="molecule type" value="Genomic_DNA"/>
</dbReference>
<reference evidence="2 3" key="1">
    <citation type="journal article" date="2024" name="Microbiology">
        <title>Methylomarinum rosea sp. nov., a novel halophilic methanotrophic bacterium from the hypersaline Lake Elton.</title>
        <authorList>
            <person name="Suleimanov R.Z."/>
            <person name="Oshkin I.Y."/>
            <person name="Danilova O.V."/>
            <person name="Suzina N.E."/>
            <person name="Dedysh S.N."/>
        </authorList>
    </citation>
    <scope>NUCLEOTIDE SEQUENCE [LARGE SCALE GENOMIC DNA]</scope>
    <source>
        <strain evidence="2 3">Ch1-1</strain>
    </source>
</reference>
<dbReference type="PANTHER" id="PTHR34322:SF2">
    <property type="entry name" value="TRANSPOSASE IS200-LIKE DOMAIN-CONTAINING PROTEIN"/>
    <property type="match status" value="1"/>
</dbReference>
<evidence type="ECO:0000313" key="3">
    <source>
        <dbReference type="Proteomes" id="UP001225378"/>
    </source>
</evidence>
<dbReference type="SMART" id="SM01321">
    <property type="entry name" value="Y1_Tnp"/>
    <property type="match status" value="1"/>
</dbReference>
<dbReference type="GO" id="GO:0003677">
    <property type="term" value="F:DNA binding"/>
    <property type="evidence" value="ECO:0007669"/>
    <property type="project" value="InterPro"/>
</dbReference>
<dbReference type="SUPFAM" id="SSF143422">
    <property type="entry name" value="Transposase IS200-like"/>
    <property type="match status" value="1"/>
</dbReference>
<evidence type="ECO:0000259" key="1">
    <source>
        <dbReference type="SMART" id="SM01321"/>
    </source>
</evidence>
<accession>A0AAU7NQ91</accession>